<feature type="transmembrane region" description="Helical" evidence="1">
    <location>
        <begin position="162"/>
        <end position="181"/>
    </location>
</feature>
<name>A0A0P1GH06_9RHOB</name>
<evidence type="ECO:0008006" key="5">
    <source>
        <dbReference type="Google" id="ProtNLM"/>
    </source>
</evidence>
<organism evidence="3 4">
    <name type="scientific">Tropicibacter naphthalenivorans</name>
    <dbReference type="NCBI Taxonomy" id="441103"/>
    <lineage>
        <taxon>Bacteria</taxon>
        <taxon>Pseudomonadati</taxon>
        <taxon>Pseudomonadota</taxon>
        <taxon>Alphaproteobacteria</taxon>
        <taxon>Rhodobacterales</taxon>
        <taxon>Roseobacteraceae</taxon>
        <taxon>Tropicibacter</taxon>
    </lineage>
</organism>
<keyword evidence="1" id="KW-0812">Transmembrane</keyword>
<sequence>MIRAALIALLCAAPLPALAHKVLASVFPSGSAIEGEIGLSNGDMAQGLEITVTGPDGGLLGRTVTDQDGFFLFTPTQAVSHTFYGNMGSGHVAKITMPEAEVAAIMGQTVPAPAPETPDAPTARVTVRADTREAIAQIVRDEIRPLRREIVLSREEQDFQSILGGIGYIVGLFGLGFYIAARRKLADAG</sequence>
<reference evidence="3 4" key="1">
    <citation type="submission" date="2015-09" db="EMBL/GenBank/DDBJ databases">
        <authorList>
            <consortium name="Swine Surveillance"/>
        </authorList>
    </citation>
    <scope>NUCLEOTIDE SEQUENCE [LARGE SCALE GENOMIC DNA]</scope>
    <source>
        <strain evidence="3 4">CECT 7648</strain>
    </source>
</reference>
<feature type="signal peptide" evidence="2">
    <location>
        <begin position="1"/>
        <end position="19"/>
    </location>
</feature>
<keyword evidence="1" id="KW-1133">Transmembrane helix</keyword>
<evidence type="ECO:0000313" key="4">
    <source>
        <dbReference type="Proteomes" id="UP000054935"/>
    </source>
</evidence>
<dbReference type="STRING" id="441103.TRN7648_03174"/>
<dbReference type="OrthoDB" id="8447011at2"/>
<dbReference type="Proteomes" id="UP000054935">
    <property type="component" value="Unassembled WGS sequence"/>
</dbReference>
<keyword evidence="4" id="KW-1185">Reference proteome</keyword>
<evidence type="ECO:0000256" key="2">
    <source>
        <dbReference type="SAM" id="SignalP"/>
    </source>
</evidence>
<accession>A0A0P1GH06</accession>
<dbReference type="AlphaFoldDB" id="A0A0P1GH06"/>
<protein>
    <recommendedName>
        <fullName evidence="5">Nickel uptake substrate-specific transmembrane region</fullName>
    </recommendedName>
</protein>
<dbReference type="EMBL" id="CYSE01000006">
    <property type="protein sequence ID" value="CUH80805.1"/>
    <property type="molecule type" value="Genomic_DNA"/>
</dbReference>
<keyword evidence="1" id="KW-0472">Membrane</keyword>
<dbReference type="RefSeq" id="WP_058248633.1">
    <property type="nucleotide sequence ID" value="NZ_CYSE01000006.1"/>
</dbReference>
<feature type="chain" id="PRO_5006063427" description="Nickel uptake substrate-specific transmembrane region" evidence="2">
    <location>
        <begin position="20"/>
        <end position="189"/>
    </location>
</feature>
<gene>
    <name evidence="3" type="ORF">TRN7648_03174</name>
</gene>
<proteinExistence type="predicted"/>
<evidence type="ECO:0000313" key="3">
    <source>
        <dbReference type="EMBL" id="CUH80805.1"/>
    </source>
</evidence>
<keyword evidence="2" id="KW-0732">Signal</keyword>
<evidence type="ECO:0000256" key="1">
    <source>
        <dbReference type="SAM" id="Phobius"/>
    </source>
</evidence>